<organism evidence="2 3">
    <name type="scientific">Melipona quadrifasciata</name>
    <dbReference type="NCBI Taxonomy" id="166423"/>
    <lineage>
        <taxon>Eukaryota</taxon>
        <taxon>Metazoa</taxon>
        <taxon>Ecdysozoa</taxon>
        <taxon>Arthropoda</taxon>
        <taxon>Hexapoda</taxon>
        <taxon>Insecta</taxon>
        <taxon>Pterygota</taxon>
        <taxon>Neoptera</taxon>
        <taxon>Endopterygota</taxon>
        <taxon>Hymenoptera</taxon>
        <taxon>Apocrita</taxon>
        <taxon>Aculeata</taxon>
        <taxon>Apoidea</taxon>
        <taxon>Anthophila</taxon>
        <taxon>Apidae</taxon>
        <taxon>Melipona</taxon>
    </lineage>
</organism>
<evidence type="ECO:0000313" key="3">
    <source>
        <dbReference type="Proteomes" id="UP000053105"/>
    </source>
</evidence>
<proteinExistence type="predicted"/>
<sequence length="255" mass="28301">MTVQEFKPRGGAAEEQQPSGDILSPSSEPLDNDKEQSAQVCYRGAPQDSENLLGRVLAVSLQWEPNSRNGRRIKFGALLIGGELFNKAIFLPSSDGESIYRRSVRAVQELESKIGTDRAALSCHELGKGRRGEIEALESANVLTSVTTAANAMTLDQSPPIKNEKVEATATFDRREIQKFSERDRQGSIFRDEINVRRTREECARKIPSLTTGVLEKDPKIVKINKIMAKFAASVQSRGRSRETRLVEYPLGLVQ</sequence>
<feature type="compositionally biased region" description="Polar residues" evidence="1">
    <location>
        <begin position="16"/>
        <end position="29"/>
    </location>
</feature>
<dbReference type="OrthoDB" id="7699036at2759"/>
<name>A0A0M8ZRD9_9HYME</name>
<keyword evidence="3" id="KW-1185">Reference proteome</keyword>
<protein>
    <submittedName>
        <fullName evidence="2">Uncharacterized protein</fullName>
    </submittedName>
</protein>
<reference evidence="2 3" key="1">
    <citation type="submission" date="2015-07" db="EMBL/GenBank/DDBJ databases">
        <title>The genome of Melipona quadrifasciata.</title>
        <authorList>
            <person name="Pan H."/>
            <person name="Kapheim K."/>
        </authorList>
    </citation>
    <scope>NUCLEOTIDE SEQUENCE [LARGE SCALE GENOMIC DNA]</scope>
    <source>
        <strain evidence="2">0111107301</strain>
        <tissue evidence="2">Whole body</tissue>
    </source>
</reference>
<gene>
    <name evidence="2" type="ORF">WN51_07606</name>
</gene>
<dbReference type="Proteomes" id="UP000053105">
    <property type="component" value="Unassembled WGS sequence"/>
</dbReference>
<dbReference type="AlphaFoldDB" id="A0A0M8ZRD9"/>
<accession>A0A0M8ZRD9</accession>
<dbReference type="EMBL" id="KQ435960">
    <property type="protein sequence ID" value="KOX67989.1"/>
    <property type="molecule type" value="Genomic_DNA"/>
</dbReference>
<evidence type="ECO:0000313" key="2">
    <source>
        <dbReference type="EMBL" id="KOX67989.1"/>
    </source>
</evidence>
<evidence type="ECO:0000256" key="1">
    <source>
        <dbReference type="SAM" id="MobiDB-lite"/>
    </source>
</evidence>
<feature type="region of interest" description="Disordered" evidence="1">
    <location>
        <begin position="1"/>
        <end position="37"/>
    </location>
</feature>